<feature type="non-terminal residue" evidence="2">
    <location>
        <position position="97"/>
    </location>
</feature>
<feature type="region of interest" description="Disordered" evidence="1">
    <location>
        <begin position="1"/>
        <end position="84"/>
    </location>
</feature>
<name>X0ZQY1_9ZZZZ</name>
<dbReference type="AlphaFoldDB" id="X0ZQY1"/>
<evidence type="ECO:0000313" key="2">
    <source>
        <dbReference type="EMBL" id="GAG62853.1"/>
    </source>
</evidence>
<reference evidence="2" key="1">
    <citation type="journal article" date="2014" name="Front. Microbiol.">
        <title>High frequency of phylogenetically diverse reductive dehalogenase-homologous genes in deep subseafloor sedimentary metagenomes.</title>
        <authorList>
            <person name="Kawai M."/>
            <person name="Futagami T."/>
            <person name="Toyoda A."/>
            <person name="Takaki Y."/>
            <person name="Nishi S."/>
            <person name="Hori S."/>
            <person name="Arai W."/>
            <person name="Tsubouchi T."/>
            <person name="Morono Y."/>
            <person name="Uchiyama I."/>
            <person name="Ito T."/>
            <person name="Fujiyama A."/>
            <person name="Inagaki F."/>
            <person name="Takami H."/>
        </authorList>
    </citation>
    <scope>NUCLEOTIDE SEQUENCE</scope>
    <source>
        <strain evidence="2">Expedition CK06-06</strain>
    </source>
</reference>
<evidence type="ECO:0000256" key="1">
    <source>
        <dbReference type="SAM" id="MobiDB-lite"/>
    </source>
</evidence>
<gene>
    <name evidence="2" type="ORF">S01H4_04268</name>
</gene>
<organism evidence="2">
    <name type="scientific">marine sediment metagenome</name>
    <dbReference type="NCBI Taxonomy" id="412755"/>
    <lineage>
        <taxon>unclassified sequences</taxon>
        <taxon>metagenomes</taxon>
        <taxon>ecological metagenomes</taxon>
    </lineage>
</organism>
<dbReference type="EMBL" id="BART01001128">
    <property type="protein sequence ID" value="GAG62853.1"/>
    <property type="molecule type" value="Genomic_DNA"/>
</dbReference>
<comment type="caution">
    <text evidence="2">The sequence shown here is derived from an EMBL/GenBank/DDBJ whole genome shotgun (WGS) entry which is preliminary data.</text>
</comment>
<feature type="compositionally biased region" description="Basic and acidic residues" evidence="1">
    <location>
        <begin position="1"/>
        <end position="13"/>
    </location>
</feature>
<protein>
    <submittedName>
        <fullName evidence="2">Uncharacterized protein</fullName>
    </submittedName>
</protein>
<proteinExistence type="predicted"/>
<feature type="compositionally biased region" description="Basic and acidic residues" evidence="1">
    <location>
        <begin position="22"/>
        <end position="35"/>
    </location>
</feature>
<accession>X0ZQY1</accession>
<sequence length="97" mass="11156">MIKKDRLGSDPFKESSLNWIQDTREEKKDSKELKKQKPKTSKSLSVKALKRYDVKTSKSLSVKASKQDNIKKSDPKKRHTIYLSSKQSKKLKVYAAG</sequence>